<evidence type="ECO:0000313" key="3">
    <source>
        <dbReference type="Proteomes" id="UP001221413"/>
    </source>
</evidence>
<name>A0AAD6NLL0_DREDA</name>
<dbReference type="Proteomes" id="UP001221413">
    <property type="component" value="Unassembled WGS sequence"/>
</dbReference>
<accession>A0AAD6NLL0</accession>
<evidence type="ECO:0000256" key="1">
    <source>
        <dbReference type="SAM" id="Phobius"/>
    </source>
</evidence>
<keyword evidence="1" id="KW-1133">Transmembrane helix</keyword>
<protein>
    <submittedName>
        <fullName evidence="2">Uncharacterized protein</fullName>
    </submittedName>
</protein>
<reference evidence="2" key="1">
    <citation type="submission" date="2023-01" db="EMBL/GenBank/DDBJ databases">
        <title>The chitinases involved in constricting ring structure development in the nematode-trapping fungus Drechslerella dactyloides.</title>
        <authorList>
            <person name="Wang R."/>
            <person name="Zhang L."/>
            <person name="Tang P."/>
            <person name="Li S."/>
            <person name="Liang L."/>
        </authorList>
    </citation>
    <scope>NUCLEOTIDE SEQUENCE</scope>
    <source>
        <strain evidence="2">YMF1.00031</strain>
    </source>
</reference>
<evidence type="ECO:0000313" key="2">
    <source>
        <dbReference type="EMBL" id="KAJ6262657.1"/>
    </source>
</evidence>
<sequence>MHNKQKKERKRGPTRMLRKMPIDNIKTETMVFTTSRVSYTRLQHDDEKAQSVEESGSQDSFWSHALSMLPVSKGPRQLALCRAMLGAVSLVLVGLIIYVLNIDTMGLSRLKSLSKPDQQVENIDRPLILYAYHETDNARENALFFINHGLHDGADFVFVINGESTIKEHIPIADHITIVERSNDCYDLGAYGEVLTANNSRLVNKYSRFILMNASIRGPFLPTWSSDCWSEAYLNKVTDTNKLVGMSFNCRAPGGPHVQSMIMATDRIGIKILTRDVINRCFQGWDDAVNGEMNITQAIRKEGYSVTAFMTAFSSDENYPDTCKHGDILWNNNYYETSIHPYEMMFQKANRDIYPKQLKMLTEWHDKAKYSSQPFCGMNRKVKFTRLSPL</sequence>
<proteinExistence type="predicted"/>
<dbReference type="EMBL" id="JAQGDS010000003">
    <property type="protein sequence ID" value="KAJ6262657.1"/>
    <property type="molecule type" value="Genomic_DNA"/>
</dbReference>
<dbReference type="AlphaFoldDB" id="A0AAD6NLL0"/>
<comment type="caution">
    <text evidence="2">The sequence shown here is derived from an EMBL/GenBank/DDBJ whole genome shotgun (WGS) entry which is preliminary data.</text>
</comment>
<keyword evidence="1" id="KW-0472">Membrane</keyword>
<keyword evidence="1" id="KW-0812">Transmembrane</keyword>
<keyword evidence="3" id="KW-1185">Reference proteome</keyword>
<gene>
    <name evidence="2" type="ORF">Dda_3469</name>
</gene>
<organism evidence="2 3">
    <name type="scientific">Drechslerella dactyloides</name>
    <name type="common">Nematode-trapping fungus</name>
    <name type="synonym">Arthrobotrys dactyloides</name>
    <dbReference type="NCBI Taxonomy" id="74499"/>
    <lineage>
        <taxon>Eukaryota</taxon>
        <taxon>Fungi</taxon>
        <taxon>Dikarya</taxon>
        <taxon>Ascomycota</taxon>
        <taxon>Pezizomycotina</taxon>
        <taxon>Orbiliomycetes</taxon>
        <taxon>Orbiliales</taxon>
        <taxon>Orbiliaceae</taxon>
        <taxon>Drechslerella</taxon>
    </lineage>
</organism>
<feature type="transmembrane region" description="Helical" evidence="1">
    <location>
        <begin position="79"/>
        <end position="100"/>
    </location>
</feature>